<evidence type="ECO:0000313" key="8">
    <source>
        <dbReference type="EMBL" id="MBT1070800.1"/>
    </source>
</evidence>
<dbReference type="InterPro" id="IPR028161">
    <property type="entry name" value="Met8-like"/>
</dbReference>
<evidence type="ECO:0000259" key="7">
    <source>
        <dbReference type="Pfam" id="PF14824"/>
    </source>
</evidence>
<comment type="pathway">
    <text evidence="1">Porphyrin-containing compound metabolism; siroheme biosynthesis; sirohydrochlorin from precorrin-2: step 1/1.</text>
</comment>
<organism evidence="8 9">
    <name type="scientific">Pelotalea chapellei</name>
    <dbReference type="NCBI Taxonomy" id="44671"/>
    <lineage>
        <taxon>Bacteria</taxon>
        <taxon>Pseudomonadati</taxon>
        <taxon>Thermodesulfobacteriota</taxon>
        <taxon>Desulfuromonadia</taxon>
        <taxon>Geobacterales</taxon>
        <taxon>Geobacteraceae</taxon>
        <taxon>Pelotalea</taxon>
    </lineage>
</organism>
<evidence type="ECO:0000313" key="9">
    <source>
        <dbReference type="Proteomes" id="UP000784128"/>
    </source>
</evidence>
<dbReference type="EC" id="1.3.1.76" evidence="2"/>
<gene>
    <name evidence="8" type="ORF">KJB30_03300</name>
</gene>
<evidence type="ECO:0000256" key="1">
    <source>
        <dbReference type="ARBA" id="ARBA00005010"/>
    </source>
</evidence>
<dbReference type="Pfam" id="PF14824">
    <property type="entry name" value="Sirohm_synth_M"/>
    <property type="match status" value="1"/>
</dbReference>
<dbReference type="InterPro" id="IPR028281">
    <property type="entry name" value="Sirohaem_synthase_central"/>
</dbReference>
<sequence length="198" mass="21451">MPYLPLNIDAEQRQILVAGGGVVAARKVRVLLETGARVHVVAPELVTDLKVLVAAESITRRIGSYERSDLKGHFLVVAATNDVEVNRDIAADARAEGILVAVADDPRIGDCLFPAILRRGKLEISISTAGTSPAFAVEVRNLIAGMIDVGYGLALDQLAAEREKLLTEGNGSTYNKKIMRSRARELIKQLAERKDRVL</sequence>
<keyword evidence="4" id="KW-0520">NAD</keyword>
<proteinExistence type="predicted"/>
<dbReference type="SUPFAM" id="SSF75615">
    <property type="entry name" value="Siroheme synthase middle domains-like"/>
    <property type="match status" value="1"/>
</dbReference>
<feature type="domain" description="Siroheme synthase central" evidence="7">
    <location>
        <begin position="119"/>
        <end position="144"/>
    </location>
</feature>
<evidence type="ECO:0000256" key="4">
    <source>
        <dbReference type="ARBA" id="ARBA00023027"/>
    </source>
</evidence>
<dbReference type="Gene3D" id="3.40.50.720">
    <property type="entry name" value="NAD(P)-binding Rossmann-like Domain"/>
    <property type="match status" value="1"/>
</dbReference>
<dbReference type="Gene3D" id="3.30.160.110">
    <property type="entry name" value="Siroheme synthase, domain 2"/>
    <property type="match status" value="1"/>
</dbReference>
<protein>
    <recommendedName>
        <fullName evidence="2">precorrin-2 dehydrogenase</fullName>
        <ecNumber evidence="2">1.3.1.76</ecNumber>
    </recommendedName>
</protein>
<keyword evidence="9" id="KW-1185">Reference proteome</keyword>
<dbReference type="InterPro" id="IPR006367">
    <property type="entry name" value="Sirohaem_synthase_N"/>
</dbReference>
<dbReference type="RefSeq" id="WP_214296508.1">
    <property type="nucleotide sequence ID" value="NZ_JAHDYS010000002.1"/>
</dbReference>
<dbReference type="NCBIfam" id="TIGR01470">
    <property type="entry name" value="cysG_Nterm"/>
    <property type="match status" value="1"/>
</dbReference>
<accession>A0ABS5U552</accession>
<dbReference type="Proteomes" id="UP000784128">
    <property type="component" value="Unassembled WGS sequence"/>
</dbReference>
<dbReference type="Pfam" id="PF13241">
    <property type="entry name" value="NAD_binding_7"/>
    <property type="match status" value="1"/>
</dbReference>
<dbReference type="PANTHER" id="PTHR35330">
    <property type="entry name" value="SIROHEME BIOSYNTHESIS PROTEIN MET8"/>
    <property type="match status" value="1"/>
</dbReference>
<dbReference type="InterPro" id="IPR036291">
    <property type="entry name" value="NAD(P)-bd_dom_sf"/>
</dbReference>
<dbReference type="EMBL" id="JAHDYS010000002">
    <property type="protein sequence ID" value="MBT1070800.1"/>
    <property type="molecule type" value="Genomic_DNA"/>
</dbReference>
<comment type="catalytic activity">
    <reaction evidence="6">
        <text>precorrin-2 + NAD(+) = sirohydrochlorin + NADH + 2 H(+)</text>
        <dbReference type="Rhea" id="RHEA:15613"/>
        <dbReference type="ChEBI" id="CHEBI:15378"/>
        <dbReference type="ChEBI" id="CHEBI:57540"/>
        <dbReference type="ChEBI" id="CHEBI:57945"/>
        <dbReference type="ChEBI" id="CHEBI:58351"/>
        <dbReference type="ChEBI" id="CHEBI:58827"/>
        <dbReference type="EC" id="1.3.1.76"/>
    </reaction>
</comment>
<evidence type="ECO:0000256" key="3">
    <source>
        <dbReference type="ARBA" id="ARBA00023002"/>
    </source>
</evidence>
<dbReference type="SUPFAM" id="SSF51735">
    <property type="entry name" value="NAD(P)-binding Rossmann-fold domains"/>
    <property type="match status" value="1"/>
</dbReference>
<dbReference type="PANTHER" id="PTHR35330:SF1">
    <property type="entry name" value="SIROHEME BIOSYNTHESIS PROTEIN MET8"/>
    <property type="match status" value="1"/>
</dbReference>
<evidence type="ECO:0000256" key="6">
    <source>
        <dbReference type="ARBA" id="ARBA00047561"/>
    </source>
</evidence>
<keyword evidence="5" id="KW-0627">Porphyrin biosynthesis</keyword>
<comment type="caution">
    <text evidence="8">The sequence shown here is derived from an EMBL/GenBank/DDBJ whole genome shotgun (WGS) entry which is preliminary data.</text>
</comment>
<keyword evidence="3" id="KW-0560">Oxidoreductase</keyword>
<name>A0ABS5U552_9BACT</name>
<evidence type="ECO:0000256" key="2">
    <source>
        <dbReference type="ARBA" id="ARBA00012400"/>
    </source>
</evidence>
<reference evidence="8 9" key="1">
    <citation type="submission" date="2021-05" db="EMBL/GenBank/DDBJ databases">
        <title>The draft genome of Geobacter chapellei DSM 13688.</title>
        <authorList>
            <person name="Xu Z."/>
            <person name="Masuda Y."/>
            <person name="Itoh H."/>
            <person name="Senoo K."/>
        </authorList>
    </citation>
    <scope>NUCLEOTIDE SEQUENCE [LARGE SCALE GENOMIC DNA]</scope>
    <source>
        <strain evidence="8 9">DSM 13688</strain>
    </source>
</reference>
<evidence type="ECO:0000256" key="5">
    <source>
        <dbReference type="ARBA" id="ARBA00023244"/>
    </source>
</evidence>